<proteinExistence type="inferred from homology"/>
<comment type="catalytic activity">
    <reaction evidence="9">
        <text>L-threonyl-[protein] + ATP = O-phospho-L-threonyl-[protein] + ADP + H(+)</text>
        <dbReference type="Rhea" id="RHEA:46608"/>
        <dbReference type="Rhea" id="RHEA-COMP:11060"/>
        <dbReference type="Rhea" id="RHEA-COMP:11605"/>
        <dbReference type="ChEBI" id="CHEBI:15378"/>
        <dbReference type="ChEBI" id="CHEBI:30013"/>
        <dbReference type="ChEBI" id="CHEBI:30616"/>
        <dbReference type="ChEBI" id="CHEBI:61977"/>
        <dbReference type="ChEBI" id="CHEBI:456216"/>
        <dbReference type="EC" id="2.7.11.1"/>
    </reaction>
</comment>
<keyword evidence="3" id="KW-0723">Serine/threonine-protein kinase</keyword>
<dbReference type="PROSITE" id="PS00107">
    <property type="entry name" value="PROTEIN_KINASE_ATP"/>
    <property type="match status" value="1"/>
</dbReference>
<feature type="compositionally biased region" description="Basic and acidic residues" evidence="13">
    <location>
        <begin position="807"/>
        <end position="828"/>
    </location>
</feature>
<dbReference type="PANTHER" id="PTHR46538:SF2">
    <property type="entry name" value="NON-SPECIFIC SERINE_THREONINE PROTEIN KINASE"/>
    <property type="match status" value="1"/>
</dbReference>
<evidence type="ECO:0000256" key="8">
    <source>
        <dbReference type="ARBA" id="ARBA00022840"/>
    </source>
</evidence>
<feature type="domain" description="Protein kinase" evidence="14">
    <location>
        <begin position="37"/>
        <end position="295"/>
    </location>
</feature>
<dbReference type="Pfam" id="PF12474">
    <property type="entry name" value="PKK"/>
    <property type="match status" value="2"/>
</dbReference>
<dbReference type="InterPro" id="IPR017441">
    <property type="entry name" value="Protein_kinase_ATP_BS"/>
</dbReference>
<sequence length="930" mass="109050">MAFGRFSKLFRLPTMDMKKKAKQYEHVNRDVNPNDIWEIIGELGDGAFGKVYKARNKETGVLAAAKVIETKSEEELEDYIVEIDILAKCDHRYIVKLLDAFYYENKLWIMIEFCPGGAVDAAMLELDRGLTEPQIQVVCRQMLEALDYLHGLKIIHRDLKAGNILLMLDGDIKLADFGVSAKNTKTLQRRDSFIGTPYWMAPEVVMCETMKDAPYDYKADIWSLGITLIELAQIEPPHHELNPMRVLLKIAKSEPPSLEQPKKWSQAFNDFLRKCLDKNPETRPTAAQMLEHPFVKSVTTNRPLRELVAEVKAEVMEEIEDNREEGEEDEVPNSTSLFLYQTSLEGDQPPDTPSPTTPSSPAPVPFPRKLNQPDTSTEEEPGSTMAVPVPLPRQNVHKKDPDEVGDKMGEILEKSESEKSESESSTKTTFSDSGIEDGKSTPTLEEEKVFFESCSHLNSKYMKKGSILSLKPGFSVFLSTYQNFSDKTLRRTRKFVVDGVEVSVTTSKIISDDEKKDEEMRFLRRQELRELRLLQKEEQRALAALNAKLETQREQIQRRFDQEMNTKKKHFDTELENLERNQKQAIEKMEEEHKVKLKEETRRIKAEQERDYHKFLDQIKLKKKEVKQSVDKLPRSQRKETLKQKMNSFQEMKMSEEEKFLVAQKNYLHITLRNIISNNKREIADLERDCLNKKQSLIRERENTMWDMEQKNLYEKHQLVKQQMKDQYFLQRHQLLKKHEKEKEQMQSYNQRMVEILKTNQQLEKSRLPKIQRSESKTRMTMFKKSLRITSSGSAAEDKEKIKLFSQQEEKRQKAERLHQQQKHENQMREMTGQCESNIRELLQLQNEKCHLLIENETQRLKMLDEQHNYMMKDWREQLKPKKKALEDELNARKREQEAFFRMSESSDCPNPSSPNRVSKFMPYQDETTT</sequence>
<feature type="compositionally biased region" description="Polar residues" evidence="13">
    <location>
        <begin position="904"/>
        <end position="917"/>
    </location>
</feature>
<evidence type="ECO:0000256" key="10">
    <source>
        <dbReference type="ARBA" id="ARBA00048679"/>
    </source>
</evidence>
<dbReference type="Ensembl" id="ENSACLT00000060908.1">
    <property type="protein sequence ID" value="ENSACLP00000051400.1"/>
    <property type="gene ID" value="ENSACLG00000012570.2"/>
</dbReference>
<dbReference type="PANTHER" id="PTHR46538">
    <property type="entry name" value="PROTEIN KINASE DOMAIN-CONTAINING PROTEIN"/>
    <property type="match status" value="1"/>
</dbReference>
<dbReference type="InterPro" id="IPR000719">
    <property type="entry name" value="Prot_kinase_dom"/>
</dbReference>
<evidence type="ECO:0000256" key="6">
    <source>
        <dbReference type="ARBA" id="ARBA00022741"/>
    </source>
</evidence>
<reference evidence="15" key="3">
    <citation type="submission" date="2025-08" db="UniProtKB">
        <authorList>
            <consortium name="Ensembl"/>
        </authorList>
    </citation>
    <scope>IDENTIFICATION</scope>
</reference>
<keyword evidence="5" id="KW-0808">Transferase</keyword>
<dbReference type="GeneTree" id="ENSGT00940000156818"/>
<evidence type="ECO:0000256" key="1">
    <source>
        <dbReference type="ARBA" id="ARBA00008874"/>
    </source>
</evidence>
<dbReference type="FunFam" id="3.30.200.20:FF:000120">
    <property type="entry name" value="STE20-like serine/threonine-protein kinase"/>
    <property type="match status" value="1"/>
</dbReference>
<dbReference type="GO" id="GO:0004674">
    <property type="term" value="F:protein serine/threonine kinase activity"/>
    <property type="evidence" value="ECO:0007669"/>
    <property type="project" value="UniProtKB-KW"/>
</dbReference>
<evidence type="ECO:0000313" key="16">
    <source>
        <dbReference type="Proteomes" id="UP000265100"/>
    </source>
</evidence>
<reference evidence="16" key="2">
    <citation type="submission" date="2023-03" db="EMBL/GenBank/DDBJ databases">
        <authorList>
            <consortium name="Wellcome Sanger Institute Data Sharing"/>
        </authorList>
    </citation>
    <scope>NUCLEOTIDE SEQUENCE [LARGE SCALE GENOMIC DNA]</scope>
</reference>
<name>A0AAX7T593_ASTCA</name>
<dbReference type="SMART" id="SM00220">
    <property type="entry name" value="S_TKc"/>
    <property type="match status" value="1"/>
</dbReference>
<evidence type="ECO:0000256" key="11">
    <source>
        <dbReference type="PROSITE-ProRule" id="PRU10141"/>
    </source>
</evidence>
<dbReference type="Gene3D" id="1.10.510.10">
    <property type="entry name" value="Transferase(Phosphotransferase) domain 1"/>
    <property type="match status" value="1"/>
</dbReference>
<dbReference type="Pfam" id="PF00069">
    <property type="entry name" value="Pkinase"/>
    <property type="match status" value="1"/>
</dbReference>
<dbReference type="Gene3D" id="3.30.200.20">
    <property type="entry name" value="Phosphorylase Kinase, domain 1"/>
    <property type="match status" value="1"/>
</dbReference>
<feature type="binding site" evidence="11">
    <location>
        <position position="66"/>
    </location>
    <ligand>
        <name>ATP</name>
        <dbReference type="ChEBI" id="CHEBI:30616"/>
    </ligand>
</feature>
<dbReference type="Proteomes" id="UP000265100">
    <property type="component" value="Chromosome 10"/>
</dbReference>
<evidence type="ECO:0000256" key="5">
    <source>
        <dbReference type="ARBA" id="ARBA00022679"/>
    </source>
</evidence>
<evidence type="ECO:0000256" key="12">
    <source>
        <dbReference type="SAM" id="Coils"/>
    </source>
</evidence>
<keyword evidence="4" id="KW-0597">Phosphoprotein</keyword>
<feature type="region of interest" description="Disordered" evidence="13">
    <location>
        <begin position="343"/>
        <end position="441"/>
    </location>
</feature>
<dbReference type="InterPro" id="IPR011009">
    <property type="entry name" value="Kinase-like_dom_sf"/>
</dbReference>
<evidence type="ECO:0000313" key="15">
    <source>
        <dbReference type="Ensembl" id="ENSACLP00000051400.1"/>
    </source>
</evidence>
<comment type="similarity">
    <text evidence="1">Belongs to the protein kinase superfamily. STE Ser/Thr protein kinase family. STE20 subfamily.</text>
</comment>
<reference evidence="15" key="4">
    <citation type="submission" date="2025-09" db="UniProtKB">
        <authorList>
            <consortium name="Ensembl"/>
        </authorList>
    </citation>
    <scope>IDENTIFICATION</scope>
</reference>
<feature type="region of interest" description="Disordered" evidence="13">
    <location>
        <begin position="807"/>
        <end position="829"/>
    </location>
</feature>
<feature type="compositionally biased region" description="Pro residues" evidence="13">
    <location>
        <begin position="350"/>
        <end position="366"/>
    </location>
</feature>
<keyword evidence="16" id="KW-1185">Reference proteome</keyword>
<evidence type="ECO:0000256" key="9">
    <source>
        <dbReference type="ARBA" id="ARBA00047899"/>
    </source>
</evidence>
<dbReference type="PROSITE" id="PS00108">
    <property type="entry name" value="PROTEIN_KINASE_ST"/>
    <property type="match status" value="1"/>
</dbReference>
<protein>
    <recommendedName>
        <fullName evidence="2">non-specific serine/threonine protein kinase</fullName>
        <ecNumber evidence="2">2.7.11.1</ecNumber>
    </recommendedName>
</protein>
<evidence type="ECO:0000259" key="14">
    <source>
        <dbReference type="PROSITE" id="PS50011"/>
    </source>
</evidence>
<evidence type="ECO:0000256" key="4">
    <source>
        <dbReference type="ARBA" id="ARBA00022553"/>
    </source>
</evidence>
<dbReference type="FunFam" id="1.10.510.10:FF:000081">
    <property type="entry name" value="STE20-like serine/threonine-protein kinase"/>
    <property type="match status" value="1"/>
</dbReference>
<keyword evidence="6 11" id="KW-0547">Nucleotide-binding</keyword>
<evidence type="ECO:0000256" key="7">
    <source>
        <dbReference type="ARBA" id="ARBA00022777"/>
    </source>
</evidence>
<dbReference type="AlphaFoldDB" id="A0AAX7T593"/>
<organism evidence="15 16">
    <name type="scientific">Astatotilapia calliptera</name>
    <name type="common">Eastern happy</name>
    <name type="synonym">Chromis callipterus</name>
    <dbReference type="NCBI Taxonomy" id="8154"/>
    <lineage>
        <taxon>Eukaryota</taxon>
        <taxon>Metazoa</taxon>
        <taxon>Chordata</taxon>
        <taxon>Craniata</taxon>
        <taxon>Vertebrata</taxon>
        <taxon>Euteleostomi</taxon>
        <taxon>Actinopterygii</taxon>
        <taxon>Neopterygii</taxon>
        <taxon>Teleostei</taxon>
        <taxon>Neoteleostei</taxon>
        <taxon>Acanthomorphata</taxon>
        <taxon>Ovalentaria</taxon>
        <taxon>Cichlomorphae</taxon>
        <taxon>Cichliformes</taxon>
        <taxon>Cichlidae</taxon>
        <taxon>African cichlids</taxon>
        <taxon>Pseudocrenilabrinae</taxon>
        <taxon>Haplochromini</taxon>
        <taxon>Astatotilapia</taxon>
    </lineage>
</organism>
<feature type="region of interest" description="Disordered" evidence="13">
    <location>
        <begin position="897"/>
        <end position="930"/>
    </location>
</feature>
<dbReference type="PROSITE" id="PS50011">
    <property type="entry name" value="PROTEIN_KINASE_DOM"/>
    <property type="match status" value="1"/>
</dbReference>
<feature type="compositionally biased region" description="Basic and acidic residues" evidence="13">
    <location>
        <begin position="397"/>
        <end position="424"/>
    </location>
</feature>
<feature type="coiled-coil region" evidence="12">
    <location>
        <begin position="732"/>
        <end position="766"/>
    </location>
</feature>
<dbReference type="GO" id="GO:0005524">
    <property type="term" value="F:ATP binding"/>
    <property type="evidence" value="ECO:0007669"/>
    <property type="project" value="UniProtKB-UniRule"/>
</dbReference>
<dbReference type="EC" id="2.7.11.1" evidence="2"/>
<feature type="coiled-coil region" evidence="12">
    <location>
        <begin position="528"/>
        <end position="610"/>
    </location>
</feature>
<dbReference type="SUPFAM" id="SSF56112">
    <property type="entry name" value="Protein kinase-like (PK-like)"/>
    <property type="match status" value="1"/>
</dbReference>
<dbReference type="InterPro" id="IPR022165">
    <property type="entry name" value="PKK"/>
</dbReference>
<evidence type="ECO:0000256" key="13">
    <source>
        <dbReference type="SAM" id="MobiDB-lite"/>
    </source>
</evidence>
<keyword evidence="12" id="KW-0175">Coiled coil</keyword>
<accession>A0AAX7T593</accession>
<evidence type="ECO:0000256" key="3">
    <source>
        <dbReference type="ARBA" id="ARBA00022527"/>
    </source>
</evidence>
<evidence type="ECO:0000256" key="2">
    <source>
        <dbReference type="ARBA" id="ARBA00012513"/>
    </source>
</evidence>
<keyword evidence="7" id="KW-0418">Kinase</keyword>
<dbReference type="InterPro" id="IPR051585">
    <property type="entry name" value="STE20_Ser/Thr_Kinases"/>
</dbReference>
<reference evidence="15 16" key="1">
    <citation type="submission" date="2018-05" db="EMBL/GenBank/DDBJ databases">
        <authorList>
            <person name="Datahose"/>
        </authorList>
    </citation>
    <scope>NUCLEOTIDE SEQUENCE</scope>
</reference>
<dbReference type="InterPro" id="IPR008271">
    <property type="entry name" value="Ser/Thr_kinase_AS"/>
</dbReference>
<gene>
    <name evidence="15" type="primary">STK10</name>
</gene>
<comment type="catalytic activity">
    <reaction evidence="10">
        <text>L-seryl-[protein] + ATP = O-phospho-L-seryl-[protein] + ADP + H(+)</text>
        <dbReference type="Rhea" id="RHEA:17989"/>
        <dbReference type="Rhea" id="RHEA-COMP:9863"/>
        <dbReference type="Rhea" id="RHEA-COMP:11604"/>
        <dbReference type="ChEBI" id="CHEBI:15378"/>
        <dbReference type="ChEBI" id="CHEBI:29999"/>
        <dbReference type="ChEBI" id="CHEBI:30616"/>
        <dbReference type="ChEBI" id="CHEBI:83421"/>
        <dbReference type="ChEBI" id="CHEBI:456216"/>
        <dbReference type="EC" id="2.7.11.1"/>
    </reaction>
</comment>
<keyword evidence="8 11" id="KW-0067">ATP-binding</keyword>